<keyword evidence="2" id="KW-1185">Reference proteome</keyword>
<evidence type="ECO:0000313" key="1">
    <source>
        <dbReference type="EMBL" id="KAL2634600.1"/>
    </source>
</evidence>
<organism evidence="1 2">
    <name type="scientific">Riccia fluitans</name>
    <dbReference type="NCBI Taxonomy" id="41844"/>
    <lineage>
        <taxon>Eukaryota</taxon>
        <taxon>Viridiplantae</taxon>
        <taxon>Streptophyta</taxon>
        <taxon>Embryophyta</taxon>
        <taxon>Marchantiophyta</taxon>
        <taxon>Marchantiopsida</taxon>
        <taxon>Marchantiidae</taxon>
        <taxon>Marchantiales</taxon>
        <taxon>Ricciaceae</taxon>
        <taxon>Riccia</taxon>
    </lineage>
</organism>
<evidence type="ECO:0000313" key="2">
    <source>
        <dbReference type="Proteomes" id="UP001605036"/>
    </source>
</evidence>
<accession>A0ABD1YVV2</accession>
<reference evidence="1 2" key="1">
    <citation type="submission" date="2024-09" db="EMBL/GenBank/DDBJ databases">
        <title>Chromosome-scale assembly of Riccia fluitans.</title>
        <authorList>
            <person name="Paukszto L."/>
            <person name="Sawicki J."/>
            <person name="Karawczyk K."/>
            <person name="Piernik-Szablinska J."/>
            <person name="Szczecinska M."/>
            <person name="Mazdziarz M."/>
        </authorList>
    </citation>
    <scope>NUCLEOTIDE SEQUENCE [LARGE SCALE GENOMIC DNA]</scope>
    <source>
        <strain evidence="1">Rf_01</strain>
        <tissue evidence="1">Aerial parts of the thallus</tissue>
    </source>
</reference>
<proteinExistence type="predicted"/>
<gene>
    <name evidence="1" type="ORF">R1flu_006079</name>
</gene>
<protein>
    <submittedName>
        <fullName evidence="1">Uncharacterized protein</fullName>
    </submittedName>
</protein>
<dbReference type="EMBL" id="JBHFFA010000003">
    <property type="protein sequence ID" value="KAL2634600.1"/>
    <property type="molecule type" value="Genomic_DNA"/>
</dbReference>
<name>A0ABD1YVV2_9MARC</name>
<comment type="caution">
    <text evidence="1">The sequence shown here is derived from an EMBL/GenBank/DDBJ whole genome shotgun (WGS) entry which is preliminary data.</text>
</comment>
<dbReference type="Proteomes" id="UP001605036">
    <property type="component" value="Unassembled WGS sequence"/>
</dbReference>
<dbReference type="AlphaFoldDB" id="A0ABD1YVV2"/>
<sequence>MSIHHRIMSIPLVIHSKGTGLAYPVKSKAVSIKFSLVFLVKTGMELNVESYNGFLRPVKVAAGLSPFWRLNVSELKRGIWRDVVTLSITHDRRRNAMSLESAKNT</sequence>